<organism evidence="1">
    <name type="scientific">uncultured Caudovirales phage</name>
    <dbReference type="NCBI Taxonomy" id="2100421"/>
    <lineage>
        <taxon>Viruses</taxon>
        <taxon>Duplodnaviria</taxon>
        <taxon>Heunggongvirae</taxon>
        <taxon>Uroviricota</taxon>
        <taxon>Caudoviricetes</taxon>
        <taxon>Peduoviridae</taxon>
        <taxon>Maltschvirus</taxon>
        <taxon>Maltschvirus maltsch</taxon>
    </lineage>
</organism>
<sequence length="249" mass="27834">MAFNITDITSAINARGGLAKPSHFFVTITPPRKLVTASYAREAMFFCDTATLPGMSYSSQNIRSPGYGTTEKRPFSADFNDVTCTFLIDSDGKVMDFFQKWMVLINNWGKDATGVMAGTDLGYGEFAWPEEYEGTIDIHYFDPVGREIMVYKLIHAFPVQLGDVSVGWEQNDSLTKLPVVFAYQTWDTKSIPASSMDAEEAWRMQSLRYAQSRVDIGLMYSYGLHLLQNGRRSPLSFVGAATTFANLLL</sequence>
<protein>
    <submittedName>
        <fullName evidence="1">Tail tube protein</fullName>
    </submittedName>
</protein>
<accession>A0A6J7WWQ9</accession>
<reference evidence="1" key="1">
    <citation type="submission" date="2020-05" db="EMBL/GenBank/DDBJ databases">
        <authorList>
            <person name="Chiriac C."/>
            <person name="Salcher M."/>
            <person name="Ghai R."/>
            <person name="Kavagutti S V."/>
        </authorList>
    </citation>
    <scope>NUCLEOTIDE SEQUENCE</scope>
</reference>
<evidence type="ECO:0000313" key="1">
    <source>
        <dbReference type="EMBL" id="CAB5221142.1"/>
    </source>
</evidence>
<proteinExistence type="predicted"/>
<name>A0A6J7WWQ9_9CAUD</name>
<gene>
    <name evidence="1" type="ORF">UFOVP247_91</name>
</gene>
<dbReference type="EMBL" id="LR798288">
    <property type="protein sequence ID" value="CAB5221142.1"/>
    <property type="molecule type" value="Genomic_DNA"/>
</dbReference>